<dbReference type="SUPFAM" id="SSF56935">
    <property type="entry name" value="Porins"/>
    <property type="match status" value="1"/>
</dbReference>
<evidence type="ECO:0000313" key="10">
    <source>
        <dbReference type="Proteomes" id="UP001179361"/>
    </source>
</evidence>
<feature type="chain" id="PRO_5046740535" evidence="6">
    <location>
        <begin position="26"/>
        <end position="1004"/>
    </location>
</feature>
<keyword evidence="10" id="KW-1185">Reference proteome</keyword>
<evidence type="ECO:0000259" key="8">
    <source>
        <dbReference type="Pfam" id="PF07715"/>
    </source>
</evidence>
<evidence type="ECO:0000256" key="4">
    <source>
        <dbReference type="ARBA" id="ARBA00023237"/>
    </source>
</evidence>
<dbReference type="Gene3D" id="2.170.130.10">
    <property type="entry name" value="TonB-dependent receptor, plug domain"/>
    <property type="match status" value="1"/>
</dbReference>
<comment type="similarity">
    <text evidence="2 5">Belongs to the TonB-dependent receptor family.</text>
</comment>
<evidence type="ECO:0000256" key="2">
    <source>
        <dbReference type="ARBA" id="ARBA00009810"/>
    </source>
</evidence>
<dbReference type="Proteomes" id="UP001179361">
    <property type="component" value="Unassembled WGS sequence"/>
</dbReference>
<dbReference type="PANTHER" id="PTHR40980:SF3">
    <property type="entry name" value="TONB-DEPENDENT RECEPTOR-LIKE BETA-BARREL DOMAIN-CONTAINING PROTEIN"/>
    <property type="match status" value="1"/>
</dbReference>
<gene>
    <name evidence="9" type="ORF">LQ564_08285</name>
</gene>
<keyword evidence="5" id="KW-0798">TonB box</keyword>
<evidence type="ECO:0000256" key="5">
    <source>
        <dbReference type="RuleBase" id="RU003357"/>
    </source>
</evidence>
<feature type="domain" description="TonB-dependent receptor plug" evidence="8">
    <location>
        <begin position="58"/>
        <end position="169"/>
    </location>
</feature>
<reference evidence="9" key="1">
    <citation type="submission" date="2021-11" db="EMBL/GenBank/DDBJ databases">
        <title>The complete genome of Massilia sp sp. G4R7.</title>
        <authorList>
            <person name="Liu L."/>
            <person name="Yue J."/>
            <person name="Yuan J."/>
            <person name="Yang F."/>
            <person name="Li L."/>
        </authorList>
    </citation>
    <scope>NUCLEOTIDE SEQUENCE</scope>
    <source>
        <strain evidence="9">G4R7</strain>
    </source>
</reference>
<keyword evidence="9" id="KW-0675">Receptor</keyword>
<evidence type="ECO:0000256" key="6">
    <source>
        <dbReference type="SAM" id="SignalP"/>
    </source>
</evidence>
<comment type="caution">
    <text evidence="9">The sequence shown here is derived from an EMBL/GenBank/DDBJ whole genome shotgun (WGS) entry which is preliminary data.</text>
</comment>
<dbReference type="InterPro" id="IPR036942">
    <property type="entry name" value="Beta-barrel_TonB_sf"/>
</dbReference>
<keyword evidence="4" id="KW-0998">Cell outer membrane</keyword>
<comment type="subcellular location">
    <subcellularLocation>
        <location evidence="1 5">Cell outer membrane</location>
    </subcellularLocation>
</comment>
<evidence type="ECO:0000313" key="9">
    <source>
        <dbReference type="EMBL" id="MCD2516313.1"/>
    </source>
</evidence>
<dbReference type="NCBIfam" id="TIGR01782">
    <property type="entry name" value="TonB-Xanth-Caul"/>
    <property type="match status" value="1"/>
</dbReference>
<organism evidence="9 10">
    <name type="scientific">Massilia phyllostachyos</name>
    <dbReference type="NCBI Taxonomy" id="2898585"/>
    <lineage>
        <taxon>Bacteria</taxon>
        <taxon>Pseudomonadati</taxon>
        <taxon>Pseudomonadota</taxon>
        <taxon>Betaproteobacteria</taxon>
        <taxon>Burkholderiales</taxon>
        <taxon>Oxalobacteraceae</taxon>
        <taxon>Telluria group</taxon>
        <taxon>Massilia</taxon>
    </lineage>
</organism>
<sequence length="1004" mass="108298">MFKQKPLAAAVSMAVMSLATLPAVAQNQNTNPPDTAVPVQQVQVTGIRGSLQRSLSVKKDATANVEVISAEDVGKMPDKNLADSLQRLAGVAVRTDYDEAEKVSMRGTNPDMALIIFNGHTVSGGDWYVADQGSSSRSTSLSLMPSHVLQQAVVYKTSQANIVDGGLAGTVNVTTRRPLSAKEKVSGVISVGAAYADLPGRWGPDMNGSVTWKNDAGTFGVLASLFKEKRFVRRDSVSRFAYGTNSGWDVINTSTMLGITDASLAGTGYKAADLNGVRLPGSMSSEFVESVRDRQGGMLSLQFKPNRDLDVVLTGFHSEMGADNHGRLTSSAIYSMLLGKNQPLGSTVATAANTNSNGQRVYAQIRNPVIVNEKTVYGHDLKVLKAADIVFPDGTTPQYVGNSEGFFRDGAEATSAFLDLDAKYRVNDDLTVKTLLSTTRGVGSTKLDQGLTLARYGTGISYALGGLHDAPYVKYHNAGSNRPGLNADGSGYTIVDRAASGVRTVDREWSGQFDAEYRLDRGLFKSLESGVRFADHERTSGRRGPAFRNGISVDATTGKVTSNTPTPTTGWAPYPGDFGDGLGGGWWDNSGFTYTRDATKEYIAANTKVTSPEWERRVNTEIDMKERQAAAYLMANLEGDRWGGNFGLRYSRTKTEANIATPTPAGACQRTEPGKPAVPCPAYPGAITTAGNGAAYFDNTVFNPNGTVVYYLKPVSRTYEKWLPSMNLRYELDKEQILRFGASRTIGRQNYNILGSGFGTPTCDANGCRVTGPNPDMRPLISDNLDLSYAWYFGARSVVAVSAFHSKIDGYVKTGATGTSTVDLVDPRDLTVKTFAINTASQQGAKISGLELQYEQPIGNTGFGFTSNVSRAKTKVDDGRPMVGASEWAGNLGLYFENDKLSTRLVANYRGEYVNSTTAPSPTANSQGQSVINGVAMPTAPTYADAVTTLAFSLNYYVTKNIELAFSANNLTNAKRAQYRYSEEEQQKLDVSGRQYYLNLRYKF</sequence>
<dbReference type="InterPro" id="IPR037066">
    <property type="entry name" value="Plug_dom_sf"/>
</dbReference>
<evidence type="ECO:0000259" key="7">
    <source>
        <dbReference type="Pfam" id="PF00593"/>
    </source>
</evidence>
<keyword evidence="3 5" id="KW-0472">Membrane</keyword>
<feature type="signal peptide" evidence="6">
    <location>
        <begin position="1"/>
        <end position="25"/>
    </location>
</feature>
<protein>
    <submittedName>
        <fullName evidence="9">TonB-dependent receptor</fullName>
    </submittedName>
</protein>
<evidence type="ECO:0000256" key="1">
    <source>
        <dbReference type="ARBA" id="ARBA00004442"/>
    </source>
</evidence>
<evidence type="ECO:0000256" key="3">
    <source>
        <dbReference type="ARBA" id="ARBA00023136"/>
    </source>
</evidence>
<dbReference type="Gene3D" id="2.40.170.20">
    <property type="entry name" value="TonB-dependent receptor, beta-barrel domain"/>
    <property type="match status" value="1"/>
</dbReference>
<dbReference type="RefSeq" id="WP_231057635.1">
    <property type="nucleotide sequence ID" value="NZ_JAJNOC010000002.1"/>
</dbReference>
<dbReference type="PANTHER" id="PTHR40980">
    <property type="entry name" value="PLUG DOMAIN-CONTAINING PROTEIN"/>
    <property type="match status" value="1"/>
</dbReference>
<accession>A0ABS8Q3K2</accession>
<dbReference type="InterPro" id="IPR012910">
    <property type="entry name" value="Plug_dom"/>
</dbReference>
<dbReference type="InterPro" id="IPR010104">
    <property type="entry name" value="TonB_rcpt_bac"/>
</dbReference>
<proteinExistence type="inferred from homology"/>
<feature type="domain" description="TonB-dependent receptor-like beta-barrel" evidence="7">
    <location>
        <begin position="469"/>
        <end position="971"/>
    </location>
</feature>
<dbReference type="EMBL" id="JAJNOC010000002">
    <property type="protein sequence ID" value="MCD2516313.1"/>
    <property type="molecule type" value="Genomic_DNA"/>
</dbReference>
<name>A0ABS8Q3K2_9BURK</name>
<dbReference type="InterPro" id="IPR000531">
    <property type="entry name" value="Beta-barrel_TonB"/>
</dbReference>
<keyword evidence="6" id="KW-0732">Signal</keyword>
<dbReference type="Pfam" id="PF07715">
    <property type="entry name" value="Plug"/>
    <property type="match status" value="1"/>
</dbReference>
<dbReference type="Pfam" id="PF00593">
    <property type="entry name" value="TonB_dep_Rec_b-barrel"/>
    <property type="match status" value="1"/>
</dbReference>